<sequence>MSDWESKTTYATDGLFIFRTKAGNLFFSENELNPEEKDAVERHQEAIIETFRRKPGIVPLAGVIGQKAGNSGVWTRGAFSHCPKCGKGWTDYRDAEKCCGK</sequence>
<evidence type="ECO:0000313" key="1">
    <source>
        <dbReference type="EMBL" id="QJA52820.1"/>
    </source>
</evidence>
<dbReference type="AlphaFoldDB" id="A0A6H2A035"/>
<proteinExistence type="predicted"/>
<name>A0A6H2A035_9ZZZZ</name>
<organism evidence="1">
    <name type="scientific">viral metagenome</name>
    <dbReference type="NCBI Taxonomy" id="1070528"/>
    <lineage>
        <taxon>unclassified sequences</taxon>
        <taxon>metagenomes</taxon>
        <taxon>organismal metagenomes</taxon>
    </lineage>
</organism>
<reference evidence="1" key="1">
    <citation type="submission" date="2020-03" db="EMBL/GenBank/DDBJ databases">
        <title>The deep terrestrial virosphere.</title>
        <authorList>
            <person name="Holmfeldt K."/>
            <person name="Nilsson E."/>
            <person name="Simone D."/>
            <person name="Lopez-Fernandez M."/>
            <person name="Wu X."/>
            <person name="de Brujin I."/>
            <person name="Lundin D."/>
            <person name="Andersson A."/>
            <person name="Bertilsson S."/>
            <person name="Dopson M."/>
        </authorList>
    </citation>
    <scope>NUCLEOTIDE SEQUENCE</scope>
    <source>
        <strain evidence="1">TM448A03024</strain>
    </source>
</reference>
<protein>
    <submittedName>
        <fullName evidence="1">Uncharacterized protein</fullName>
    </submittedName>
</protein>
<gene>
    <name evidence="1" type="ORF">TM448A03024_0012</name>
</gene>
<accession>A0A6H2A035</accession>
<dbReference type="EMBL" id="MT144370">
    <property type="protein sequence ID" value="QJA52820.1"/>
    <property type="molecule type" value="Genomic_DNA"/>
</dbReference>